<proteinExistence type="predicted"/>
<keyword evidence="4" id="KW-0677">Repeat</keyword>
<keyword evidence="5" id="KW-0472">Membrane</keyword>
<dbReference type="OrthoDB" id="676979at2759"/>
<accession>A0A261XU33</accession>
<evidence type="ECO:0000256" key="5">
    <source>
        <dbReference type="ARBA" id="ARBA00023136"/>
    </source>
</evidence>
<dbReference type="PANTHER" id="PTHR48060:SF21">
    <property type="entry name" value="L DOMAIN-LIKE PROTEIN"/>
    <property type="match status" value="1"/>
</dbReference>
<organism evidence="7 8">
    <name type="scientific">Bifiguratus adelaidae</name>
    <dbReference type="NCBI Taxonomy" id="1938954"/>
    <lineage>
        <taxon>Eukaryota</taxon>
        <taxon>Fungi</taxon>
        <taxon>Fungi incertae sedis</taxon>
        <taxon>Mucoromycota</taxon>
        <taxon>Mucoromycotina</taxon>
        <taxon>Endogonomycetes</taxon>
        <taxon>Endogonales</taxon>
        <taxon>Endogonales incertae sedis</taxon>
        <taxon>Bifiguratus</taxon>
    </lineage>
</organism>
<keyword evidence="3 6" id="KW-0732">Signal</keyword>
<evidence type="ECO:0000256" key="1">
    <source>
        <dbReference type="ARBA" id="ARBA00004370"/>
    </source>
</evidence>
<dbReference type="Proteomes" id="UP000242875">
    <property type="component" value="Unassembled WGS sequence"/>
</dbReference>
<gene>
    <name evidence="7" type="ORF">BZG36_05152</name>
</gene>
<dbReference type="Pfam" id="PF13855">
    <property type="entry name" value="LRR_8"/>
    <property type="match status" value="1"/>
</dbReference>
<name>A0A261XU33_9FUNG</name>
<dbReference type="EMBL" id="MVBO01000225">
    <property type="protein sequence ID" value="OZJ01860.1"/>
    <property type="molecule type" value="Genomic_DNA"/>
</dbReference>
<dbReference type="GO" id="GO:0016020">
    <property type="term" value="C:membrane"/>
    <property type="evidence" value="ECO:0007669"/>
    <property type="project" value="UniProtKB-SubCell"/>
</dbReference>
<evidence type="ECO:0000313" key="7">
    <source>
        <dbReference type="EMBL" id="OZJ01860.1"/>
    </source>
</evidence>
<dbReference type="Gene3D" id="3.80.10.10">
    <property type="entry name" value="Ribonuclease Inhibitor"/>
    <property type="match status" value="2"/>
</dbReference>
<comment type="caution">
    <text evidence="7">The sequence shown here is derived from an EMBL/GenBank/DDBJ whole genome shotgun (WGS) entry which is preliminary data.</text>
</comment>
<sequence length="340" mass="35743">MRLIAVASWSFGALSLVATQNATSTGTSTATSSAATTATFATAGVTATTTAGLPVISNIPGLNASVGLLPDQVAAHQADCFALQTLYQPLGGSGWFNNTGWTSTDMMSCCTWFGVGCDRLGAVLRLVLPNNNLVGSIPPTISAVTRLLKLDLSNNTITGTLPNGLGALGNLQSLVMRNNQFTGIIPTSLGKLRGLQWLDLSYNQFTGNIPPELTNLAKLERLFLSHNQLYGSVPDSFSTLQNLQWFHINFNQLAGAFPSFNAPPRLGYCLVGRNVFQSCPYNWNDPNSLAFQCGLSCSAPSTSASAYAVAAGSTHVPLGGSYAKYISALIVVVAIAVVRL</sequence>
<evidence type="ECO:0000256" key="3">
    <source>
        <dbReference type="ARBA" id="ARBA00022729"/>
    </source>
</evidence>
<dbReference type="AlphaFoldDB" id="A0A261XU33"/>
<dbReference type="PRINTS" id="PR00019">
    <property type="entry name" value="LEURICHRPT"/>
</dbReference>
<keyword evidence="2" id="KW-0433">Leucine-rich repeat</keyword>
<reference evidence="7 8" key="1">
    <citation type="journal article" date="2017" name="Mycologia">
        <title>Bifiguratus adelaidae, gen. et sp. nov., a new member of Mucoromycotina in endophytic and soil-dwelling habitats.</title>
        <authorList>
            <person name="Torres-Cruz T.J."/>
            <person name="Billingsley Tobias T.L."/>
            <person name="Almatruk M."/>
            <person name="Hesse C."/>
            <person name="Kuske C.R."/>
            <person name="Desiro A."/>
            <person name="Benucci G.M."/>
            <person name="Bonito G."/>
            <person name="Stajich J.E."/>
            <person name="Dunlap C."/>
            <person name="Arnold A.E."/>
            <person name="Porras-Alfaro A."/>
        </authorList>
    </citation>
    <scope>NUCLEOTIDE SEQUENCE [LARGE SCALE GENOMIC DNA]</scope>
    <source>
        <strain evidence="7 8">AZ0501</strain>
    </source>
</reference>
<dbReference type="InterPro" id="IPR053211">
    <property type="entry name" value="DNA_repair-toleration"/>
</dbReference>
<evidence type="ECO:0000256" key="6">
    <source>
        <dbReference type="SAM" id="SignalP"/>
    </source>
</evidence>
<dbReference type="InterPro" id="IPR003591">
    <property type="entry name" value="Leu-rich_rpt_typical-subtyp"/>
</dbReference>
<dbReference type="SMART" id="SM00369">
    <property type="entry name" value="LRR_TYP"/>
    <property type="match status" value="4"/>
</dbReference>
<comment type="subcellular location">
    <subcellularLocation>
        <location evidence="1">Membrane</location>
    </subcellularLocation>
</comment>
<evidence type="ECO:0008006" key="9">
    <source>
        <dbReference type="Google" id="ProtNLM"/>
    </source>
</evidence>
<evidence type="ECO:0000256" key="2">
    <source>
        <dbReference type="ARBA" id="ARBA00022614"/>
    </source>
</evidence>
<dbReference type="InterPro" id="IPR001611">
    <property type="entry name" value="Leu-rich_rpt"/>
</dbReference>
<keyword evidence="8" id="KW-1185">Reference proteome</keyword>
<protein>
    <recommendedName>
        <fullName evidence="9">Leucine-rich repeat-containing N-terminal plant-type domain-containing protein</fullName>
    </recommendedName>
</protein>
<feature type="signal peptide" evidence="6">
    <location>
        <begin position="1"/>
        <end position="19"/>
    </location>
</feature>
<evidence type="ECO:0000313" key="8">
    <source>
        <dbReference type="Proteomes" id="UP000242875"/>
    </source>
</evidence>
<dbReference type="SUPFAM" id="SSF52058">
    <property type="entry name" value="L domain-like"/>
    <property type="match status" value="1"/>
</dbReference>
<dbReference type="InterPro" id="IPR032675">
    <property type="entry name" value="LRR_dom_sf"/>
</dbReference>
<dbReference type="PANTHER" id="PTHR48060">
    <property type="entry name" value="DNA DAMAGE-REPAIR/TOLERATION PROTEIN DRT100"/>
    <property type="match status" value="1"/>
</dbReference>
<dbReference type="FunFam" id="3.80.10.10:FF:000400">
    <property type="entry name" value="Nuclear pore complex protein NUP107"/>
    <property type="match status" value="1"/>
</dbReference>
<dbReference type="Pfam" id="PF00560">
    <property type="entry name" value="LRR_1"/>
    <property type="match status" value="1"/>
</dbReference>
<feature type="chain" id="PRO_5012062730" description="Leucine-rich repeat-containing N-terminal plant-type domain-containing protein" evidence="6">
    <location>
        <begin position="20"/>
        <end position="340"/>
    </location>
</feature>
<evidence type="ECO:0000256" key="4">
    <source>
        <dbReference type="ARBA" id="ARBA00022737"/>
    </source>
</evidence>